<keyword evidence="3" id="KW-0596">Phosphopantetheine</keyword>
<evidence type="ECO:0000313" key="8">
    <source>
        <dbReference type="Proteomes" id="UP000193247"/>
    </source>
</evidence>
<dbReference type="AlphaFoldDB" id="A0A1X2LNY3"/>
<dbReference type="InterPro" id="IPR006162">
    <property type="entry name" value="Ppantetheine_attach_site"/>
</dbReference>
<dbReference type="Gene3D" id="3.30.559.30">
    <property type="entry name" value="Nonribosomal peptide synthetase, condensation domain"/>
    <property type="match status" value="2"/>
</dbReference>
<dbReference type="InterPro" id="IPR036736">
    <property type="entry name" value="ACP-like_sf"/>
</dbReference>
<dbReference type="SUPFAM" id="SSF47336">
    <property type="entry name" value="ACP-like"/>
    <property type="match status" value="1"/>
</dbReference>
<evidence type="ECO:0000256" key="2">
    <source>
        <dbReference type="ARBA" id="ARBA00006432"/>
    </source>
</evidence>
<comment type="cofactor">
    <cofactor evidence="1">
        <name>pantetheine 4'-phosphate</name>
        <dbReference type="ChEBI" id="CHEBI:47942"/>
    </cofactor>
</comment>
<keyword evidence="4" id="KW-0597">Phosphoprotein</keyword>
<dbReference type="Gene3D" id="3.40.50.12780">
    <property type="entry name" value="N-terminal domain of ligase-like"/>
    <property type="match status" value="1"/>
</dbReference>
<dbReference type="GO" id="GO:0044550">
    <property type="term" value="P:secondary metabolite biosynthetic process"/>
    <property type="evidence" value="ECO:0007669"/>
    <property type="project" value="TreeGrafter"/>
</dbReference>
<dbReference type="GO" id="GO:0043041">
    <property type="term" value="P:amino acid activation for nonribosomal peptide biosynthetic process"/>
    <property type="evidence" value="ECO:0007669"/>
    <property type="project" value="TreeGrafter"/>
</dbReference>
<evidence type="ECO:0000256" key="5">
    <source>
        <dbReference type="ARBA" id="ARBA00022737"/>
    </source>
</evidence>
<dbReference type="GO" id="GO:0008610">
    <property type="term" value="P:lipid biosynthetic process"/>
    <property type="evidence" value="ECO:0007669"/>
    <property type="project" value="UniProtKB-ARBA"/>
</dbReference>
<feature type="non-terminal residue" evidence="7">
    <location>
        <position position="1"/>
    </location>
</feature>
<dbReference type="FunFam" id="1.10.1200.10:FF:000005">
    <property type="entry name" value="Nonribosomal peptide synthetase 1"/>
    <property type="match status" value="1"/>
</dbReference>
<dbReference type="GO" id="GO:0005737">
    <property type="term" value="C:cytoplasm"/>
    <property type="evidence" value="ECO:0007669"/>
    <property type="project" value="TreeGrafter"/>
</dbReference>
<accession>A0A1X2LNY3</accession>
<proteinExistence type="inferred from homology"/>
<dbReference type="PROSITE" id="PS00012">
    <property type="entry name" value="PHOSPHOPANTETHEINE"/>
    <property type="match status" value="1"/>
</dbReference>
<comment type="caution">
    <text evidence="7">The sequence shown here is derived from an EMBL/GenBank/DDBJ whole genome shotgun (WGS) entry which is preliminary data.</text>
</comment>
<dbReference type="Proteomes" id="UP000193247">
    <property type="component" value="Unassembled WGS sequence"/>
</dbReference>
<dbReference type="STRING" id="1430326.B8W66_22740"/>
<dbReference type="NCBIfam" id="TIGR01720">
    <property type="entry name" value="NRPS-para261"/>
    <property type="match status" value="1"/>
</dbReference>
<keyword evidence="8" id="KW-1185">Reference proteome</keyword>
<gene>
    <name evidence="7" type="ORF">B8W66_22740</name>
</gene>
<dbReference type="SUPFAM" id="SSF56801">
    <property type="entry name" value="Acetyl-CoA synthetase-like"/>
    <property type="match status" value="1"/>
</dbReference>
<dbReference type="InterPro" id="IPR025110">
    <property type="entry name" value="AMP-bd_C"/>
</dbReference>
<dbReference type="InterPro" id="IPR045851">
    <property type="entry name" value="AMP-bd_C_sf"/>
</dbReference>
<protein>
    <submittedName>
        <fullName evidence="7">Non-ribosomal peptide synthetase</fullName>
    </submittedName>
</protein>
<evidence type="ECO:0000256" key="4">
    <source>
        <dbReference type="ARBA" id="ARBA00022553"/>
    </source>
</evidence>
<organism evidence="7 8">
    <name type="scientific">Mycobacterium decipiens</name>
    <dbReference type="NCBI Taxonomy" id="1430326"/>
    <lineage>
        <taxon>Bacteria</taxon>
        <taxon>Bacillati</taxon>
        <taxon>Actinomycetota</taxon>
        <taxon>Actinomycetes</taxon>
        <taxon>Mycobacteriales</taxon>
        <taxon>Mycobacteriaceae</taxon>
        <taxon>Mycobacterium</taxon>
    </lineage>
</organism>
<comment type="similarity">
    <text evidence="2">Belongs to the ATP-dependent AMP-binding enzyme family.</text>
</comment>
<dbReference type="GO" id="GO:0003824">
    <property type="term" value="F:catalytic activity"/>
    <property type="evidence" value="ECO:0007669"/>
    <property type="project" value="InterPro"/>
</dbReference>
<dbReference type="GO" id="GO:0031177">
    <property type="term" value="F:phosphopantetheine binding"/>
    <property type="evidence" value="ECO:0007669"/>
    <property type="project" value="TreeGrafter"/>
</dbReference>
<dbReference type="InterPro" id="IPR001242">
    <property type="entry name" value="Condensation_dom"/>
</dbReference>
<evidence type="ECO:0000256" key="3">
    <source>
        <dbReference type="ARBA" id="ARBA00022450"/>
    </source>
</evidence>
<sequence>FGGAGARMYRTGDLVYWGADGQLVYVGRADEQVKIRGYRVECGEVASALAALPGVGQAVVIAREDRPGDRRLVGYVTGAVDPGVLRARVAERLPAYMVPAAVVAVDVLPLTVNGKLDIRALPVPEYGGGQRYRGPGGVVEEVLAGIYAQVLGLDRVGVDDSFFDLGGDSILAIQVVARARGAGVLCRPRDVFAEQTVAGVARVATVAGEVLEVAGGDAGVGQVLATPIVRWLETVDGPVRQFNQTMVVQAPAGVSEAGVAVVLQALLDRHAMLRLRVGDDGAGGWSLHAGPPGCVDARRCLQAVGVLSDEALARAWSRLDPAAGVMVSALWVGSTAQLALAIHHLAVDGVSWRILLDDLNRAWDQHRSGEQVVAAAVGTSFRRWASVLAEYARRPAVVEQAAAWRKVLGVPAALPAVEPAVDTFATASSMSVSLDVETTRRLLGEVPAAFHAGVQDVLLIAFALAWAQFFGSSGTPIGIDVEGHGRHEEVAAGVDLSHTVGWFTTKYPVALRVGGLDWAQVVVGAAALGAVVKDAKEQLRAHPDGLTYGLLRYLNADVELTGADPVIGFNYLGRFGTPGRADAGEDGWRIAKWGSLSPDSNAGSLMPLLHTVEVNAVTVDAQAGPQLQAHWTWASSKLDRDQITRVGQLWFAALDGLCAHVGRGGGGLSPSDLAPARLSQRQIERLEQCYRLADVLPLTPTQREMLVHASGPPGRTAVYVVQLDIGLAGPVDQHRWGQAVHTVVNRHPNLVARFAWRHLDEPVQIIPGAPEPAWRYVDLGDVGDIEGQEQIGRVCAAERAAVADVDGGGSAFRAVLISTAAHRHRFVLTMHHLVCDGWSLPILLHEIFAVYTRQPLAAPVPYRRFVAWLAGCDLDSARAAWREVFAGFTQPTLVGPPDRSGLVEGAAKGFLLSAEITEAIGGLARSCHVTVSTVLHAVWAQLLSWLTGHHDVAFGISVSGRPAELAGVQSMVGLLINTVPVRARITPTTTAADLLDQLQHAHHNTLEHQHLALAEIHRLTGHQRLFDTLFVYENYPMDTLDTPGADDELTLTHITGFEFSHYPLAVRALPGPQLEFRVEFDTDVFDTETIDLLIGRLQRLLEVMAAEPNRPLLEAEAIHQSRTGASTSK</sequence>
<feature type="domain" description="Carrier" evidence="6">
    <location>
        <begin position="134"/>
        <end position="208"/>
    </location>
</feature>
<dbReference type="SUPFAM" id="SSF52777">
    <property type="entry name" value="CoA-dependent acyltransferases"/>
    <property type="match status" value="4"/>
</dbReference>
<dbReference type="PANTHER" id="PTHR45527:SF1">
    <property type="entry name" value="FATTY ACID SYNTHASE"/>
    <property type="match status" value="1"/>
</dbReference>
<dbReference type="Gene3D" id="3.30.300.30">
    <property type="match status" value="1"/>
</dbReference>
<dbReference type="Gene3D" id="3.30.559.10">
    <property type="entry name" value="Chloramphenicol acetyltransferase-like domain"/>
    <property type="match status" value="2"/>
</dbReference>
<dbReference type="InterPro" id="IPR023213">
    <property type="entry name" value="CAT-like_dom_sf"/>
</dbReference>
<reference evidence="7 8" key="1">
    <citation type="submission" date="2017-04" db="EMBL/GenBank/DDBJ databases">
        <title>The new phylogeny of genus Mycobacterium.</title>
        <authorList>
            <person name="Tortoli E."/>
            <person name="Trovato A."/>
            <person name="Cirillo D.M."/>
        </authorList>
    </citation>
    <scope>NUCLEOTIDE SEQUENCE [LARGE SCALE GENOMIC DNA]</scope>
    <source>
        <strain evidence="7 8">TBL 1200985</strain>
    </source>
</reference>
<dbReference type="InterPro" id="IPR042099">
    <property type="entry name" value="ANL_N_sf"/>
</dbReference>
<evidence type="ECO:0000313" key="7">
    <source>
        <dbReference type="EMBL" id="OSC36600.1"/>
    </source>
</evidence>
<evidence type="ECO:0000259" key="6">
    <source>
        <dbReference type="PROSITE" id="PS50075"/>
    </source>
</evidence>
<dbReference type="Pfam" id="PF13193">
    <property type="entry name" value="AMP-binding_C"/>
    <property type="match status" value="1"/>
</dbReference>
<dbReference type="Gene3D" id="1.10.1200.10">
    <property type="entry name" value="ACP-like"/>
    <property type="match status" value="1"/>
</dbReference>
<dbReference type="Pfam" id="PF00668">
    <property type="entry name" value="Condensation"/>
    <property type="match status" value="2"/>
</dbReference>
<dbReference type="EMBL" id="NCXP01000054">
    <property type="protein sequence ID" value="OSC36600.1"/>
    <property type="molecule type" value="Genomic_DNA"/>
</dbReference>
<dbReference type="InterPro" id="IPR010060">
    <property type="entry name" value="NRPS_synth"/>
</dbReference>
<dbReference type="InterPro" id="IPR009081">
    <property type="entry name" value="PP-bd_ACP"/>
</dbReference>
<dbReference type="PANTHER" id="PTHR45527">
    <property type="entry name" value="NONRIBOSOMAL PEPTIDE SYNTHETASE"/>
    <property type="match status" value="1"/>
</dbReference>
<keyword evidence="5" id="KW-0677">Repeat</keyword>
<dbReference type="PROSITE" id="PS50075">
    <property type="entry name" value="CARRIER"/>
    <property type="match status" value="1"/>
</dbReference>
<dbReference type="RefSeq" id="WP_242670374.1">
    <property type="nucleotide sequence ID" value="NZ_NCXP01000054.1"/>
</dbReference>
<dbReference type="FunFam" id="3.30.300.30:FF:000010">
    <property type="entry name" value="Enterobactin synthetase component F"/>
    <property type="match status" value="1"/>
</dbReference>
<name>A0A1X2LNY3_9MYCO</name>
<evidence type="ECO:0000256" key="1">
    <source>
        <dbReference type="ARBA" id="ARBA00001957"/>
    </source>
</evidence>
<dbReference type="Pfam" id="PF00550">
    <property type="entry name" value="PP-binding"/>
    <property type="match status" value="1"/>
</dbReference>